<dbReference type="InterPro" id="IPR002915">
    <property type="entry name" value="DeoC/FbaB/LacD_aldolase"/>
</dbReference>
<sequence>MTADLKAAALTALACLDLTSLNDADTAADIDALCKRAQTAHGPVAAVCIWPRFVAQARAALPASIKVAAVANFPDGSLDLQRALSDVAEIAQAGGDEVDVVLPYRALMAGQSTEVAEFLSEVRFASRPLTLKVIIESGELATAERIAQATRLALAAGADFVKTSTGKTKTGATPAAAAVMLKEIAASGLSAAGFKASGGVRSVADAAGYIEQTRAALGEEALNPQRLRFGASGLLTDIEAVLSGAQSAATTSAY</sequence>
<accession>A0ABU1YU10</accession>
<protein>
    <recommendedName>
        <fullName evidence="3 7">Deoxyribose-phosphate aldolase</fullName>
        <ecNumber evidence="3 7">4.1.2.4</ecNumber>
    </recommendedName>
</protein>
<dbReference type="GO" id="GO:0004139">
    <property type="term" value="F:deoxyribose-phosphate aldolase activity"/>
    <property type="evidence" value="ECO:0007669"/>
    <property type="project" value="UniProtKB-EC"/>
</dbReference>
<dbReference type="SUPFAM" id="SSF51569">
    <property type="entry name" value="Aldolase"/>
    <property type="match status" value="1"/>
</dbReference>
<name>A0ABU1YU10_ROSSA</name>
<dbReference type="Gene3D" id="3.20.20.70">
    <property type="entry name" value="Aldolase class I"/>
    <property type="match status" value="1"/>
</dbReference>
<organism evidence="8 9">
    <name type="scientific">Roseateles saccharophilus</name>
    <name type="common">Pseudomonas saccharophila</name>
    <dbReference type="NCBI Taxonomy" id="304"/>
    <lineage>
        <taxon>Bacteria</taxon>
        <taxon>Pseudomonadati</taxon>
        <taxon>Pseudomonadota</taxon>
        <taxon>Betaproteobacteria</taxon>
        <taxon>Burkholderiales</taxon>
        <taxon>Sphaerotilaceae</taxon>
        <taxon>Roseateles</taxon>
    </lineage>
</organism>
<comment type="similarity">
    <text evidence="2">Belongs to the DeoC/FbaB aldolase family. DeoC type 2 subfamily.</text>
</comment>
<evidence type="ECO:0000313" key="8">
    <source>
        <dbReference type="EMBL" id="MDR7272350.1"/>
    </source>
</evidence>
<dbReference type="EMBL" id="JAVDXU010000004">
    <property type="protein sequence ID" value="MDR7272350.1"/>
    <property type="molecule type" value="Genomic_DNA"/>
</dbReference>
<dbReference type="PANTHER" id="PTHR10889:SF3">
    <property type="entry name" value="DEOXYRIBOSE-PHOSPHATE ALDOLASE"/>
    <property type="match status" value="1"/>
</dbReference>
<comment type="pathway">
    <text evidence="1">Carbohydrate degradation; 2-deoxy-D-ribose 1-phosphate degradation; D-glyceraldehyde 3-phosphate and acetaldehyde from 2-deoxy-alpha-D-ribose 1-phosphate: step 2/2.</text>
</comment>
<dbReference type="Pfam" id="PF01791">
    <property type="entry name" value="DeoC"/>
    <property type="match status" value="1"/>
</dbReference>
<dbReference type="SMART" id="SM01133">
    <property type="entry name" value="DeoC"/>
    <property type="match status" value="1"/>
</dbReference>
<keyword evidence="5" id="KW-0704">Schiff base</keyword>
<keyword evidence="4 8" id="KW-0456">Lyase</keyword>
<evidence type="ECO:0000256" key="6">
    <source>
        <dbReference type="ARBA" id="ARBA00048791"/>
    </source>
</evidence>
<reference evidence="8 9" key="1">
    <citation type="submission" date="2023-07" db="EMBL/GenBank/DDBJ databases">
        <title>Sorghum-associated microbial communities from plants grown in Nebraska, USA.</title>
        <authorList>
            <person name="Schachtman D."/>
        </authorList>
    </citation>
    <scope>NUCLEOTIDE SEQUENCE [LARGE SCALE GENOMIC DNA]</scope>
    <source>
        <strain evidence="8 9">BE314</strain>
    </source>
</reference>
<evidence type="ECO:0000256" key="5">
    <source>
        <dbReference type="ARBA" id="ARBA00023270"/>
    </source>
</evidence>
<dbReference type="NCBIfam" id="TIGR00126">
    <property type="entry name" value="deoC"/>
    <property type="match status" value="1"/>
</dbReference>
<keyword evidence="9" id="KW-1185">Reference proteome</keyword>
<dbReference type="PANTHER" id="PTHR10889">
    <property type="entry name" value="DEOXYRIBOSE-PHOSPHATE ALDOLASE"/>
    <property type="match status" value="1"/>
</dbReference>
<dbReference type="Proteomes" id="UP001180453">
    <property type="component" value="Unassembled WGS sequence"/>
</dbReference>
<dbReference type="RefSeq" id="WP_310271309.1">
    <property type="nucleotide sequence ID" value="NZ_JAVDXU010000004.1"/>
</dbReference>
<evidence type="ECO:0000313" key="9">
    <source>
        <dbReference type="Proteomes" id="UP001180453"/>
    </source>
</evidence>
<dbReference type="PIRSF" id="PIRSF001357">
    <property type="entry name" value="DeoC"/>
    <property type="match status" value="1"/>
</dbReference>
<dbReference type="InterPro" id="IPR013785">
    <property type="entry name" value="Aldolase_TIM"/>
</dbReference>
<comment type="catalytic activity">
    <reaction evidence="6">
        <text>2-deoxy-D-ribose 5-phosphate = D-glyceraldehyde 3-phosphate + acetaldehyde</text>
        <dbReference type="Rhea" id="RHEA:12821"/>
        <dbReference type="ChEBI" id="CHEBI:15343"/>
        <dbReference type="ChEBI" id="CHEBI:59776"/>
        <dbReference type="ChEBI" id="CHEBI:62877"/>
        <dbReference type="EC" id="4.1.2.4"/>
    </reaction>
</comment>
<proteinExistence type="inferred from homology"/>
<comment type="caution">
    <text evidence="8">The sequence shown here is derived from an EMBL/GenBank/DDBJ whole genome shotgun (WGS) entry which is preliminary data.</text>
</comment>
<gene>
    <name evidence="8" type="ORF">J2X20_005024</name>
</gene>
<evidence type="ECO:0000256" key="1">
    <source>
        <dbReference type="ARBA" id="ARBA00004816"/>
    </source>
</evidence>
<dbReference type="EC" id="4.1.2.4" evidence="3 7"/>
<evidence type="ECO:0000256" key="3">
    <source>
        <dbReference type="ARBA" id="ARBA00012515"/>
    </source>
</evidence>
<evidence type="ECO:0000256" key="2">
    <source>
        <dbReference type="ARBA" id="ARBA00009473"/>
    </source>
</evidence>
<evidence type="ECO:0000256" key="4">
    <source>
        <dbReference type="ARBA" id="ARBA00023239"/>
    </source>
</evidence>
<evidence type="ECO:0000256" key="7">
    <source>
        <dbReference type="NCBIfam" id="TIGR00126"/>
    </source>
</evidence>
<dbReference type="InterPro" id="IPR011343">
    <property type="entry name" value="DeoC"/>
</dbReference>